<dbReference type="AlphaFoldDB" id="A0A011Q2Y7"/>
<evidence type="ECO:0000313" key="3">
    <source>
        <dbReference type="Proteomes" id="UP000022141"/>
    </source>
</evidence>
<dbReference type="EMBL" id="JEMY01000084">
    <property type="protein sequence ID" value="EXI83627.1"/>
    <property type="molecule type" value="Genomic_DNA"/>
</dbReference>
<organism evidence="2 3">
    <name type="scientific">Accumulibacter regalis</name>
    <dbReference type="NCBI Taxonomy" id="522306"/>
    <lineage>
        <taxon>Bacteria</taxon>
        <taxon>Pseudomonadati</taxon>
        <taxon>Pseudomonadota</taxon>
        <taxon>Betaproteobacteria</taxon>
        <taxon>Candidatus Accumulibacter</taxon>
    </lineage>
</organism>
<name>A0A011Q2Y7_ACCRE</name>
<dbReference type="eggNOG" id="ENOG5033B5C">
    <property type="taxonomic scope" value="Bacteria"/>
</dbReference>
<proteinExistence type="predicted"/>
<feature type="domain" description="FRG" evidence="1">
    <location>
        <begin position="52"/>
        <end position="170"/>
    </location>
</feature>
<dbReference type="SMART" id="SM00901">
    <property type="entry name" value="FRG"/>
    <property type="match status" value="1"/>
</dbReference>
<comment type="caution">
    <text evidence="2">The sequence shown here is derived from an EMBL/GenBank/DDBJ whole genome shotgun (WGS) entry which is preliminary data.</text>
</comment>
<evidence type="ECO:0000313" key="2">
    <source>
        <dbReference type="EMBL" id="EXI83627.1"/>
    </source>
</evidence>
<dbReference type="Pfam" id="PF08867">
    <property type="entry name" value="FRG"/>
    <property type="match status" value="1"/>
</dbReference>
<reference evidence="2" key="1">
    <citation type="submission" date="2014-02" db="EMBL/GenBank/DDBJ databases">
        <title>Expanding our view of genomic diversity in Candidatus Accumulibacter clades.</title>
        <authorList>
            <person name="Skennerton C.T."/>
            <person name="Barr J.J."/>
            <person name="Slater F.R."/>
            <person name="Bond P.L."/>
            <person name="Tyson G.W."/>
        </authorList>
    </citation>
    <scope>NUCLEOTIDE SEQUENCE [LARGE SCALE GENOMIC DNA]</scope>
</reference>
<dbReference type="InterPro" id="IPR014966">
    <property type="entry name" value="FRG-dom"/>
</dbReference>
<gene>
    <name evidence="2" type="ORF">AW11_04085</name>
</gene>
<keyword evidence="3" id="KW-1185">Reference proteome</keyword>
<sequence>MRITALELARRLREQQEAQQKWAEEHFETMDDGHFMAVSINEKECVLAPYPEFSAFIYRGQPQYYESCMSSLFRSSPNQLDRFIAEMKVAEFQLLLSDHPAIVDFSHWSVMGLTFRIDYEALAQHYGLNTSLMDFTSNPHVAAFFACCEYDNSLHQYRPILRSTQEGIIYSYLAAAEIGDPTGPEEFPSSIIGLQPLRRPAEQYAWCYRLAKRTSLNSRRYVTPSRFVHDPMVSKKVFEEFEGGAKLFPYDPISEKARQIFATKELSKGAFDMVLSRYSGRMKERSTLNALNRKGFTVVDAARVVLTKVERVQIEKEWIERRSDLASRIHYRRACYP</sequence>
<evidence type="ECO:0000259" key="1">
    <source>
        <dbReference type="SMART" id="SM00901"/>
    </source>
</evidence>
<dbReference type="STRING" id="1454004.AW11_04085"/>
<protein>
    <submittedName>
        <fullName evidence="2">FRG domain protein</fullName>
    </submittedName>
</protein>
<dbReference type="Proteomes" id="UP000022141">
    <property type="component" value="Unassembled WGS sequence"/>
</dbReference>
<accession>A0A011Q2Y7</accession>